<dbReference type="GO" id="GO:0000502">
    <property type="term" value="C:proteasome complex"/>
    <property type="evidence" value="ECO:0007669"/>
    <property type="project" value="UniProtKB-ARBA"/>
</dbReference>
<evidence type="ECO:0000313" key="8">
    <source>
        <dbReference type="Proteomes" id="UP001417504"/>
    </source>
</evidence>
<dbReference type="EMBL" id="JBBNAE010000001">
    <property type="protein sequence ID" value="KAK9155555.1"/>
    <property type="molecule type" value="Genomic_DNA"/>
</dbReference>
<gene>
    <name evidence="7" type="ORF">Sjap_003035</name>
</gene>
<evidence type="ECO:0000313" key="7">
    <source>
        <dbReference type="EMBL" id="KAK9155555.1"/>
    </source>
</evidence>
<dbReference type="GO" id="GO:0016887">
    <property type="term" value="F:ATP hydrolysis activity"/>
    <property type="evidence" value="ECO:0007669"/>
    <property type="project" value="InterPro"/>
</dbReference>
<dbReference type="Gene3D" id="3.40.50.300">
    <property type="entry name" value="P-loop containing nucleotide triphosphate hydrolases"/>
    <property type="match status" value="1"/>
</dbReference>
<name>A0AAP0KNW7_9MAGN</name>
<evidence type="ECO:0000256" key="3">
    <source>
        <dbReference type="ARBA" id="ARBA00022840"/>
    </source>
</evidence>
<accession>A0AAP0KNW7</accession>
<protein>
    <recommendedName>
        <fullName evidence="6">AAA+ ATPase domain-containing protein</fullName>
    </recommendedName>
</protein>
<dbReference type="CDD" id="cd19481">
    <property type="entry name" value="RecA-like_protease"/>
    <property type="match status" value="1"/>
</dbReference>
<dbReference type="SUPFAM" id="SSF52540">
    <property type="entry name" value="P-loop containing nucleoside triphosphate hydrolases"/>
    <property type="match status" value="1"/>
</dbReference>
<proteinExistence type="inferred from homology"/>
<dbReference type="AlphaFoldDB" id="A0AAP0KNW7"/>
<dbReference type="SMART" id="SM00382">
    <property type="entry name" value="AAA"/>
    <property type="match status" value="1"/>
</dbReference>
<evidence type="ECO:0000256" key="2">
    <source>
        <dbReference type="ARBA" id="ARBA00022741"/>
    </source>
</evidence>
<evidence type="ECO:0000256" key="4">
    <source>
        <dbReference type="RuleBase" id="RU003651"/>
    </source>
</evidence>
<dbReference type="InterPro" id="IPR003960">
    <property type="entry name" value="ATPase_AAA_CS"/>
</dbReference>
<dbReference type="InterPro" id="IPR050221">
    <property type="entry name" value="26S_Proteasome_ATPase"/>
</dbReference>
<feature type="domain" description="AAA+ ATPase" evidence="6">
    <location>
        <begin position="388"/>
        <end position="518"/>
    </location>
</feature>
<dbReference type="Proteomes" id="UP001417504">
    <property type="component" value="Unassembled WGS sequence"/>
</dbReference>
<dbReference type="GO" id="GO:0005524">
    <property type="term" value="F:ATP binding"/>
    <property type="evidence" value="ECO:0007669"/>
    <property type="project" value="UniProtKB-KW"/>
</dbReference>
<comment type="similarity">
    <text evidence="1 4">Belongs to the AAA ATPase family.</text>
</comment>
<sequence length="547" mass="60473">MAALRHVMNSGKARRLFTSLKTLNSSSSIHANGDLRRPMMMNPRNLGNPVLSGAFEGASLKWSKEFRGLFLMMPAVVASLVGVGMMEMSHADADKADSHSLTPSPNSPLSEYGDMEKIVRQERNKLEDLLKSKGMQYGSYPPFTVGIKGQKIRIKFHLPPTCDIPHLIVDLASHLGLKAEEHSSGSDITLRAWDRQVNSVAWQLELAQYKQLKNLSDIPVREDKGKDEGDLSVLIFQSQLSVENAVNSSVLVIHFAIFEIEFIKQGTFSLKELDAVVSALKLASEKAGTRKALDGRTRGYKERHENKPDGRVASTEKSIASLEAMGVRIFGLNEAQAVSSDGNISWENIAGYDQQKREIEDTILLALRSPDVYDDIARGTRRKFETNRPRAVLFEGPPGTGKTSCARVIANQAGVPLLYVPLEIVMSKYYGESERLLGTVFSLANELSNGAIIFLDEVDSFAASRDEGIHEATRRILSIDGFEQEKKVVVIAATNRKEDLDPALISRFDSMITFGLPDEQNRQEIVAQYAKHLAKSELAQLAVVTDE</sequence>
<keyword evidence="3 4" id="KW-0067">ATP-binding</keyword>
<evidence type="ECO:0000256" key="5">
    <source>
        <dbReference type="SAM" id="MobiDB-lite"/>
    </source>
</evidence>
<dbReference type="PROSITE" id="PS00674">
    <property type="entry name" value="AAA"/>
    <property type="match status" value="1"/>
</dbReference>
<organism evidence="7 8">
    <name type="scientific">Stephania japonica</name>
    <dbReference type="NCBI Taxonomy" id="461633"/>
    <lineage>
        <taxon>Eukaryota</taxon>
        <taxon>Viridiplantae</taxon>
        <taxon>Streptophyta</taxon>
        <taxon>Embryophyta</taxon>
        <taxon>Tracheophyta</taxon>
        <taxon>Spermatophyta</taxon>
        <taxon>Magnoliopsida</taxon>
        <taxon>Ranunculales</taxon>
        <taxon>Menispermaceae</taxon>
        <taxon>Menispermoideae</taxon>
        <taxon>Cissampelideae</taxon>
        <taxon>Stephania</taxon>
    </lineage>
</organism>
<feature type="region of interest" description="Disordered" evidence="5">
    <location>
        <begin position="294"/>
        <end position="314"/>
    </location>
</feature>
<reference evidence="7 8" key="1">
    <citation type="submission" date="2024-01" db="EMBL/GenBank/DDBJ databases">
        <title>Genome assemblies of Stephania.</title>
        <authorList>
            <person name="Yang L."/>
        </authorList>
    </citation>
    <scope>NUCLEOTIDE SEQUENCE [LARGE SCALE GENOMIC DNA]</scope>
    <source>
        <strain evidence="7">QJT</strain>
        <tissue evidence="7">Leaf</tissue>
    </source>
</reference>
<dbReference type="PANTHER" id="PTHR23073">
    <property type="entry name" value="26S PROTEASOME REGULATORY SUBUNIT"/>
    <property type="match status" value="1"/>
</dbReference>
<dbReference type="InterPro" id="IPR027417">
    <property type="entry name" value="P-loop_NTPase"/>
</dbReference>
<evidence type="ECO:0000259" key="6">
    <source>
        <dbReference type="SMART" id="SM00382"/>
    </source>
</evidence>
<feature type="compositionally biased region" description="Basic and acidic residues" evidence="5">
    <location>
        <begin position="294"/>
        <end position="310"/>
    </location>
</feature>
<comment type="caution">
    <text evidence="7">The sequence shown here is derived from an EMBL/GenBank/DDBJ whole genome shotgun (WGS) entry which is preliminary data.</text>
</comment>
<dbReference type="Pfam" id="PF00004">
    <property type="entry name" value="AAA"/>
    <property type="match status" value="1"/>
</dbReference>
<dbReference type="InterPro" id="IPR003959">
    <property type="entry name" value="ATPase_AAA_core"/>
</dbReference>
<dbReference type="InterPro" id="IPR003593">
    <property type="entry name" value="AAA+_ATPase"/>
</dbReference>
<keyword evidence="2 4" id="KW-0547">Nucleotide-binding</keyword>
<keyword evidence="8" id="KW-1185">Reference proteome</keyword>
<evidence type="ECO:0000256" key="1">
    <source>
        <dbReference type="ARBA" id="ARBA00006914"/>
    </source>
</evidence>